<dbReference type="Proteomes" id="UP000494165">
    <property type="component" value="Unassembled WGS sequence"/>
</dbReference>
<dbReference type="InterPro" id="IPR017871">
    <property type="entry name" value="ABC_transporter-like_CS"/>
</dbReference>
<dbReference type="EMBL" id="CADEPI010000126">
    <property type="protein sequence ID" value="CAB3376239.1"/>
    <property type="molecule type" value="Genomic_DNA"/>
</dbReference>
<gene>
    <name evidence="11" type="ORF">CLODIP_2_CD04920</name>
</gene>
<dbReference type="PANTHER" id="PTHR48041">
    <property type="entry name" value="ABC TRANSPORTER G FAMILY MEMBER 28"/>
    <property type="match status" value="1"/>
</dbReference>
<proteinExistence type="inferred from homology"/>
<dbReference type="AlphaFoldDB" id="A0A8S1D780"/>
<keyword evidence="6" id="KW-0067">ATP-binding</keyword>
<dbReference type="Pfam" id="PF00005">
    <property type="entry name" value="ABC_tran"/>
    <property type="match status" value="1"/>
</dbReference>
<evidence type="ECO:0000256" key="6">
    <source>
        <dbReference type="ARBA" id="ARBA00022840"/>
    </source>
</evidence>
<dbReference type="Gene3D" id="3.40.50.300">
    <property type="entry name" value="P-loop containing nucleotide triphosphate hydrolases"/>
    <property type="match status" value="1"/>
</dbReference>
<dbReference type="PANTHER" id="PTHR48041:SF61">
    <property type="entry name" value="SD03967P"/>
    <property type="match status" value="1"/>
</dbReference>
<comment type="caution">
    <text evidence="11">The sequence shown here is derived from an EMBL/GenBank/DDBJ whole genome shotgun (WGS) entry which is preliminary data.</text>
</comment>
<dbReference type="SUPFAM" id="SSF52540">
    <property type="entry name" value="P-loop containing nucleoside triphosphate hydrolases"/>
    <property type="match status" value="1"/>
</dbReference>
<keyword evidence="5" id="KW-0547">Nucleotide-binding</keyword>
<evidence type="ECO:0000256" key="3">
    <source>
        <dbReference type="ARBA" id="ARBA00022448"/>
    </source>
</evidence>
<dbReference type="InterPro" id="IPR027417">
    <property type="entry name" value="P-loop_NTPase"/>
</dbReference>
<comment type="subcellular location">
    <subcellularLocation>
        <location evidence="1">Membrane</location>
        <topology evidence="1">Multi-pass membrane protein</topology>
    </subcellularLocation>
</comment>
<evidence type="ECO:0000256" key="7">
    <source>
        <dbReference type="ARBA" id="ARBA00022989"/>
    </source>
</evidence>
<keyword evidence="8 9" id="KW-0472">Membrane</keyword>
<evidence type="ECO:0000256" key="1">
    <source>
        <dbReference type="ARBA" id="ARBA00004141"/>
    </source>
</evidence>
<dbReference type="InterPro" id="IPR003439">
    <property type="entry name" value="ABC_transporter-like_ATP-bd"/>
</dbReference>
<name>A0A8S1D780_9INSE</name>
<organism evidence="11 12">
    <name type="scientific">Cloeon dipterum</name>
    <dbReference type="NCBI Taxonomy" id="197152"/>
    <lineage>
        <taxon>Eukaryota</taxon>
        <taxon>Metazoa</taxon>
        <taxon>Ecdysozoa</taxon>
        <taxon>Arthropoda</taxon>
        <taxon>Hexapoda</taxon>
        <taxon>Insecta</taxon>
        <taxon>Pterygota</taxon>
        <taxon>Palaeoptera</taxon>
        <taxon>Ephemeroptera</taxon>
        <taxon>Pisciforma</taxon>
        <taxon>Baetidae</taxon>
        <taxon>Cloeon</taxon>
    </lineage>
</organism>
<evidence type="ECO:0000256" key="5">
    <source>
        <dbReference type="ARBA" id="ARBA00022741"/>
    </source>
</evidence>
<dbReference type="GO" id="GO:0005524">
    <property type="term" value="F:ATP binding"/>
    <property type="evidence" value="ECO:0007669"/>
    <property type="project" value="UniProtKB-KW"/>
</dbReference>
<dbReference type="InterPro" id="IPR013525">
    <property type="entry name" value="ABC2_TM"/>
</dbReference>
<evidence type="ECO:0000313" key="12">
    <source>
        <dbReference type="Proteomes" id="UP000494165"/>
    </source>
</evidence>
<reference evidence="11 12" key="1">
    <citation type="submission" date="2020-04" db="EMBL/GenBank/DDBJ databases">
        <authorList>
            <person name="Alioto T."/>
            <person name="Alioto T."/>
            <person name="Gomez Garrido J."/>
        </authorList>
    </citation>
    <scope>NUCLEOTIDE SEQUENCE [LARGE SCALE GENOMIC DNA]</scope>
</reference>
<evidence type="ECO:0000259" key="10">
    <source>
        <dbReference type="PROSITE" id="PS50893"/>
    </source>
</evidence>
<feature type="domain" description="ABC transporter" evidence="10">
    <location>
        <begin position="29"/>
        <end position="274"/>
    </location>
</feature>
<keyword evidence="4 9" id="KW-0812">Transmembrane</keyword>
<evidence type="ECO:0000256" key="8">
    <source>
        <dbReference type="ARBA" id="ARBA00023136"/>
    </source>
</evidence>
<dbReference type="GO" id="GO:0140359">
    <property type="term" value="F:ABC-type transporter activity"/>
    <property type="evidence" value="ECO:0007669"/>
    <property type="project" value="InterPro"/>
</dbReference>
<dbReference type="GO" id="GO:0016887">
    <property type="term" value="F:ATP hydrolysis activity"/>
    <property type="evidence" value="ECO:0007669"/>
    <property type="project" value="InterPro"/>
</dbReference>
<dbReference type="PROSITE" id="PS00211">
    <property type="entry name" value="ABC_TRANSPORTER_1"/>
    <property type="match status" value="1"/>
</dbReference>
<protein>
    <recommendedName>
        <fullName evidence="10">ABC transporter domain-containing protein</fullName>
    </recommendedName>
</protein>
<dbReference type="Pfam" id="PF01061">
    <property type="entry name" value="ABC2_membrane"/>
    <property type="match status" value="1"/>
</dbReference>
<keyword evidence="7 9" id="KW-1133">Transmembrane helix</keyword>
<dbReference type="FunFam" id="3.40.50.300:FF:001077">
    <property type="entry name" value="Uncharacterized protein, isoform A"/>
    <property type="match status" value="1"/>
</dbReference>
<dbReference type="GO" id="GO:0005886">
    <property type="term" value="C:plasma membrane"/>
    <property type="evidence" value="ECO:0007669"/>
    <property type="project" value="TreeGrafter"/>
</dbReference>
<keyword evidence="12" id="KW-1185">Reference proteome</keyword>
<evidence type="ECO:0000313" key="11">
    <source>
        <dbReference type="EMBL" id="CAB3376239.1"/>
    </source>
</evidence>
<dbReference type="InterPro" id="IPR003593">
    <property type="entry name" value="AAA+_ATPase"/>
</dbReference>
<feature type="transmembrane region" description="Helical" evidence="9">
    <location>
        <begin position="367"/>
        <end position="388"/>
    </location>
</feature>
<sequence length="632" mass="69951">MTAAAEGAGPPPQCKAFLSYLPKRQSLDITFRDVCYKALALSLNKKPEMKKILFGVSGEFHSGQLTAILGPSGAGKSTLLNILAGYVTRNVTGSIEVNGEPRDLNKFGRQACYIMQENELRPLLTAREAMTYAAKLKLGGGSHAPSAKAISFQISEIFETLGLSEHQNTRAGLLSGGQRRRLSIALELLNNPPIMFLDEPTTGLDSASCAQCIELLRYLARGGRTIIITIHQPSARIFERFDSLYVVAAGMCIYKGSPQALLPFLASRGLECPAYHNPADFLLEIACGEHGSHGLAEAIKRHGSVDVAIAESSNSAERALDENIQIISNLPKNSIEDKGGQQSSHFMQFLLLYIRNLHILSRDFKPMAVRLLCHLGIAWLFGYLYRGVGNDANRVLANWVYIYGTCLFVMYTGKMAVTLQFPLEIKNLTREHFNKWYSLGPYLGSILCIEIPFQIVCALSYLSISYWMTGQPMEASRLIPFFFLCVLTSFTAQAFGFFIGATLPVTIAVFIGPSIGVLLSIFGFCIIWRDTPWMFRWLYNVSYFRAAFVSAVFSLYGNNRGTLPCKENYCHFSYSRKFLAEMDVPADTNVVGNSLLVVGTGLIMYCATYAALWIKLHLSACQNLLRSYPLGE</sequence>
<evidence type="ECO:0000256" key="2">
    <source>
        <dbReference type="ARBA" id="ARBA00005814"/>
    </source>
</evidence>
<feature type="transmembrane region" description="Helical" evidence="9">
    <location>
        <begin position="595"/>
        <end position="616"/>
    </location>
</feature>
<dbReference type="PROSITE" id="PS50893">
    <property type="entry name" value="ABC_TRANSPORTER_2"/>
    <property type="match status" value="1"/>
</dbReference>
<feature type="transmembrane region" description="Helical" evidence="9">
    <location>
        <begin position="400"/>
        <end position="422"/>
    </location>
</feature>
<dbReference type="OrthoDB" id="66620at2759"/>
<dbReference type="CDD" id="cd03213">
    <property type="entry name" value="ABCG_EPDR"/>
    <property type="match status" value="1"/>
</dbReference>
<feature type="transmembrane region" description="Helical" evidence="9">
    <location>
        <begin position="478"/>
        <end position="499"/>
    </location>
</feature>
<evidence type="ECO:0000256" key="4">
    <source>
        <dbReference type="ARBA" id="ARBA00022692"/>
    </source>
</evidence>
<dbReference type="InterPro" id="IPR050352">
    <property type="entry name" value="ABCG_transporters"/>
</dbReference>
<comment type="similarity">
    <text evidence="2">Belongs to the ABC transporter superfamily. ABCG family. Eye pigment precursor importer (TC 3.A.1.204) subfamily.</text>
</comment>
<accession>A0A8S1D780</accession>
<feature type="transmembrane region" description="Helical" evidence="9">
    <location>
        <begin position="442"/>
        <end position="466"/>
    </location>
</feature>
<feature type="transmembrane region" description="Helical" evidence="9">
    <location>
        <begin position="505"/>
        <end position="528"/>
    </location>
</feature>
<keyword evidence="3" id="KW-0813">Transport</keyword>
<dbReference type="SMART" id="SM00382">
    <property type="entry name" value="AAA"/>
    <property type="match status" value="1"/>
</dbReference>
<evidence type="ECO:0000256" key="9">
    <source>
        <dbReference type="SAM" id="Phobius"/>
    </source>
</evidence>